<organism evidence="1 2">
    <name type="scientific">Amycolatopsis dongchuanensis</name>
    <dbReference type="NCBI Taxonomy" id="1070866"/>
    <lineage>
        <taxon>Bacteria</taxon>
        <taxon>Bacillati</taxon>
        <taxon>Actinomycetota</taxon>
        <taxon>Actinomycetes</taxon>
        <taxon>Pseudonocardiales</taxon>
        <taxon>Pseudonocardiaceae</taxon>
        <taxon>Amycolatopsis</taxon>
    </lineage>
</organism>
<dbReference type="Proteomes" id="UP001500192">
    <property type="component" value="Unassembled WGS sequence"/>
</dbReference>
<proteinExistence type="predicted"/>
<protein>
    <submittedName>
        <fullName evidence="1">Uncharacterized protein</fullName>
    </submittedName>
</protein>
<reference evidence="2" key="1">
    <citation type="journal article" date="2019" name="Int. J. Syst. Evol. Microbiol.">
        <title>The Global Catalogue of Microorganisms (GCM) 10K type strain sequencing project: providing services to taxonomists for standard genome sequencing and annotation.</title>
        <authorList>
            <consortium name="The Broad Institute Genomics Platform"/>
            <consortium name="The Broad Institute Genome Sequencing Center for Infectious Disease"/>
            <person name="Wu L."/>
            <person name="Ma J."/>
        </authorList>
    </citation>
    <scope>NUCLEOTIDE SEQUENCE [LARGE SCALE GENOMIC DNA]</scope>
    <source>
        <strain evidence="2">JCM 18054</strain>
    </source>
</reference>
<comment type="caution">
    <text evidence="1">The sequence shown here is derived from an EMBL/GenBank/DDBJ whole genome shotgun (WGS) entry which is preliminary data.</text>
</comment>
<gene>
    <name evidence="1" type="ORF">GCM10023214_65620</name>
</gene>
<name>A0ABP8VHV6_9PSEU</name>
<keyword evidence="2" id="KW-1185">Reference proteome</keyword>
<evidence type="ECO:0000313" key="1">
    <source>
        <dbReference type="EMBL" id="GAA4663730.1"/>
    </source>
</evidence>
<evidence type="ECO:0000313" key="2">
    <source>
        <dbReference type="Proteomes" id="UP001500192"/>
    </source>
</evidence>
<dbReference type="EMBL" id="BAABIB010000134">
    <property type="protein sequence ID" value="GAA4663730.1"/>
    <property type="molecule type" value="Genomic_DNA"/>
</dbReference>
<sequence length="62" mass="7068">MQRRFRVVDVRLRQHAPRLARLRQQDDLFHSTPILAVTVPNSTLCREDGFGAGIVARLGRVT</sequence>
<accession>A0ABP8VHV6</accession>